<dbReference type="AlphaFoldDB" id="A0AAD2A2J5"/>
<name>A0AAD2A2J5_9LAMI</name>
<dbReference type="Proteomes" id="UP000834106">
    <property type="component" value="Chromosome 15"/>
</dbReference>
<keyword evidence="2" id="KW-1185">Reference proteome</keyword>
<reference evidence="1" key="1">
    <citation type="submission" date="2023-05" db="EMBL/GenBank/DDBJ databases">
        <authorList>
            <person name="Huff M."/>
        </authorList>
    </citation>
    <scope>NUCLEOTIDE SEQUENCE</scope>
</reference>
<organism evidence="1 2">
    <name type="scientific">Fraxinus pennsylvanica</name>
    <dbReference type="NCBI Taxonomy" id="56036"/>
    <lineage>
        <taxon>Eukaryota</taxon>
        <taxon>Viridiplantae</taxon>
        <taxon>Streptophyta</taxon>
        <taxon>Embryophyta</taxon>
        <taxon>Tracheophyta</taxon>
        <taxon>Spermatophyta</taxon>
        <taxon>Magnoliopsida</taxon>
        <taxon>eudicotyledons</taxon>
        <taxon>Gunneridae</taxon>
        <taxon>Pentapetalae</taxon>
        <taxon>asterids</taxon>
        <taxon>lamiids</taxon>
        <taxon>Lamiales</taxon>
        <taxon>Oleaceae</taxon>
        <taxon>Oleeae</taxon>
        <taxon>Fraxinus</taxon>
    </lineage>
</organism>
<sequence length="131" mass="14624">MAGRNSGICHNCRGKGHYFDQCQSKHRCPDCKTGFQKCFEVEKETANKGKLFKCCNEKCCFWQWVEEGESSGTATAIPGAVEAVPEVEQLFQAALQLKDDEEIHISLNMKMTITKRKSTEEGNDKGKGGLE</sequence>
<dbReference type="EMBL" id="OU503050">
    <property type="protein sequence ID" value="CAI9777487.1"/>
    <property type="molecule type" value="Genomic_DNA"/>
</dbReference>
<accession>A0AAD2A2J5</accession>
<evidence type="ECO:0008006" key="3">
    <source>
        <dbReference type="Google" id="ProtNLM"/>
    </source>
</evidence>
<evidence type="ECO:0000313" key="1">
    <source>
        <dbReference type="EMBL" id="CAI9777487.1"/>
    </source>
</evidence>
<evidence type="ECO:0000313" key="2">
    <source>
        <dbReference type="Proteomes" id="UP000834106"/>
    </source>
</evidence>
<proteinExistence type="predicted"/>
<gene>
    <name evidence="1" type="ORF">FPE_LOCUS24917</name>
</gene>
<protein>
    <recommendedName>
        <fullName evidence="3">CCHC-type domain-containing protein</fullName>
    </recommendedName>
</protein>